<organism evidence="5 6">
    <name type="scientific">Filobacillus milosensis</name>
    <dbReference type="NCBI Taxonomy" id="94137"/>
    <lineage>
        <taxon>Bacteria</taxon>
        <taxon>Bacillati</taxon>
        <taxon>Bacillota</taxon>
        <taxon>Bacilli</taxon>
        <taxon>Bacillales</taxon>
        <taxon>Bacillaceae</taxon>
        <taxon>Filobacillus</taxon>
    </lineage>
</organism>
<evidence type="ECO:0000313" key="5">
    <source>
        <dbReference type="EMBL" id="TFB14615.1"/>
    </source>
</evidence>
<accession>A0A4Y8IHA0</accession>
<protein>
    <recommendedName>
        <fullName evidence="4">Small, acid-soluble spore protein H</fullName>
        <shortName evidence="4">SASP H</shortName>
    </recommendedName>
</protein>
<proteinExistence type="evidence at transcript level"/>
<dbReference type="AlphaFoldDB" id="A0A4Y8IHA0"/>
<evidence type="ECO:0000256" key="3">
    <source>
        <dbReference type="ARBA" id="ARBA00022969"/>
    </source>
</evidence>
<evidence type="ECO:0000256" key="2">
    <source>
        <dbReference type="ARBA" id="ARBA00006573"/>
    </source>
</evidence>
<dbReference type="GO" id="GO:0030436">
    <property type="term" value="P:asexual sporulation"/>
    <property type="evidence" value="ECO:0007669"/>
    <property type="project" value="UniProtKB-UniRule"/>
</dbReference>
<evidence type="ECO:0000313" key="6">
    <source>
        <dbReference type="Proteomes" id="UP000297975"/>
    </source>
</evidence>
<comment type="subcellular location">
    <subcellularLocation>
        <location evidence="1 4">Spore core</location>
    </subcellularLocation>
</comment>
<keyword evidence="3 4" id="KW-0749">Sporulation</keyword>
<evidence type="ECO:0000256" key="4">
    <source>
        <dbReference type="HAMAP-Rule" id="MF_00667"/>
    </source>
</evidence>
<evidence type="ECO:0000256" key="1">
    <source>
        <dbReference type="ARBA" id="ARBA00004288"/>
    </source>
</evidence>
<dbReference type="HAMAP" id="MF_00667">
    <property type="entry name" value="SspH"/>
    <property type="match status" value="1"/>
</dbReference>
<reference evidence="5 6" key="1">
    <citation type="submission" date="2019-03" db="EMBL/GenBank/DDBJ databases">
        <authorList>
            <person name="He R.-H."/>
        </authorList>
    </citation>
    <scope>NUCLEOTIDE SEQUENCE [LARGE SCALE GENOMIC DNA]</scope>
    <source>
        <strain evidence="6">SH 714</strain>
    </source>
</reference>
<dbReference type="NCBIfam" id="TIGR02861">
    <property type="entry name" value="SASP_H"/>
    <property type="match status" value="1"/>
</dbReference>
<dbReference type="OrthoDB" id="2721675at2"/>
<name>A0A4Y8IHA0_9BACI</name>
<dbReference type="RefSeq" id="WP_134340980.1">
    <property type="nucleotide sequence ID" value="NZ_SOPW01000016.1"/>
</dbReference>
<dbReference type="Proteomes" id="UP000297975">
    <property type="component" value="Unassembled WGS sequence"/>
</dbReference>
<comment type="similarity">
    <text evidence="2 4">Belongs to the SspH family.</text>
</comment>
<dbReference type="Pfam" id="PF08141">
    <property type="entry name" value="SspH"/>
    <property type="match status" value="1"/>
</dbReference>
<comment type="induction">
    <text evidence="4">Expressed only in the forespore compartment of sporulating cells.</text>
</comment>
<keyword evidence="6" id="KW-1185">Reference proteome</keyword>
<sequence>MDIQKLKDIVASPTLIQVKYHGVPVYIQEIDEDNGTATIYPLDNMDQVQEVDLDGLYEDDPNHTM</sequence>
<comment type="caution">
    <text evidence="5">The sequence shown here is derived from an EMBL/GenBank/DDBJ whole genome shotgun (WGS) entry which is preliminary data.</text>
</comment>
<gene>
    <name evidence="4" type="primary">sspH</name>
    <name evidence="5" type="ORF">E3U55_13380</name>
</gene>
<dbReference type="EMBL" id="SOPW01000016">
    <property type="protein sequence ID" value="TFB14615.1"/>
    <property type="molecule type" value="Genomic_DNA"/>
</dbReference>
<dbReference type="GO" id="GO:0030435">
    <property type="term" value="P:sporulation resulting in formation of a cellular spore"/>
    <property type="evidence" value="ECO:0007669"/>
    <property type="project" value="UniProtKB-KW"/>
</dbReference>
<dbReference type="InterPro" id="IPR012610">
    <property type="entry name" value="SASP_SspH"/>
</dbReference>
<dbReference type="GO" id="GO:0042601">
    <property type="term" value="C:endospore-forming forespore"/>
    <property type="evidence" value="ECO:0007669"/>
    <property type="project" value="InterPro"/>
</dbReference>